<dbReference type="GO" id="GO:0006355">
    <property type="term" value="P:regulation of DNA-templated transcription"/>
    <property type="evidence" value="ECO:0000318"/>
    <property type="project" value="GO_Central"/>
</dbReference>
<protein>
    <submittedName>
        <fullName evidence="9">Probable WRKY transcription factor 75</fullName>
    </submittedName>
</protein>
<dbReference type="GO" id="GO:0000976">
    <property type="term" value="F:transcription cis-regulatory region binding"/>
    <property type="evidence" value="ECO:0000318"/>
    <property type="project" value="GO_Central"/>
</dbReference>
<feature type="region of interest" description="Disordered" evidence="6">
    <location>
        <begin position="97"/>
        <end position="126"/>
    </location>
</feature>
<sequence length="220" mass="24944">MEDQQNIPQVQVQQFSPHYELLQCIQPNNIDLASTTTVSDNIDWSSFLINSPTANTASDDDHHQFLSCFEHQSNSSDLLGGGNCSNSESNEEVKGYIDNKMENSKSRFSSSGGVSSSPRSRKAREVPRFAFQTRSSEDILDDGYRWRKYGQKSVKNNKYPRSYYRCTHITCNVKKQVQRLSKDSGIVVTTYEGVHNHPCEKLMEALSPLLNQMQFLSSLT</sequence>
<dbReference type="Proteomes" id="UP000813463">
    <property type="component" value="Chromosome 2"/>
</dbReference>
<dbReference type="GeneID" id="110788700"/>
<evidence type="ECO:0000256" key="5">
    <source>
        <dbReference type="ARBA" id="ARBA00023242"/>
    </source>
</evidence>
<gene>
    <name evidence="9" type="primary">LOC110788700</name>
</gene>
<dbReference type="RefSeq" id="XP_021849039.1">
    <property type="nucleotide sequence ID" value="XM_021993347.2"/>
</dbReference>
<dbReference type="PANTHER" id="PTHR31221">
    <property type="entry name" value="WRKY TRANSCRIPTION FACTOR PROTEIN 1-RELATED"/>
    <property type="match status" value="1"/>
</dbReference>
<evidence type="ECO:0000313" key="8">
    <source>
        <dbReference type="Proteomes" id="UP000813463"/>
    </source>
</evidence>
<dbReference type="GO" id="GO:0005634">
    <property type="term" value="C:nucleus"/>
    <property type="evidence" value="ECO:0000318"/>
    <property type="project" value="GO_Central"/>
</dbReference>
<keyword evidence="3" id="KW-0238">DNA-binding</keyword>
<proteinExistence type="predicted"/>
<feature type="domain" description="WRKY" evidence="7">
    <location>
        <begin position="135"/>
        <end position="200"/>
    </location>
</feature>
<name>A0A9R0JVY0_SPIOL</name>
<reference evidence="9" key="2">
    <citation type="submission" date="2025-08" db="UniProtKB">
        <authorList>
            <consortium name="RefSeq"/>
        </authorList>
    </citation>
    <scope>IDENTIFICATION</scope>
    <source>
        <tissue evidence="9">Leaf</tissue>
    </source>
</reference>
<dbReference type="SMART" id="SM00774">
    <property type="entry name" value="WRKY"/>
    <property type="match status" value="1"/>
</dbReference>
<dbReference type="AlphaFoldDB" id="A0A9R0JVY0"/>
<dbReference type="InterPro" id="IPR036576">
    <property type="entry name" value="WRKY_dom_sf"/>
</dbReference>
<dbReference type="PANTHER" id="PTHR31221:SF83">
    <property type="entry name" value="WRKY TRANSCRIPTION FACTOR 75-RELATED"/>
    <property type="match status" value="1"/>
</dbReference>
<evidence type="ECO:0000256" key="2">
    <source>
        <dbReference type="ARBA" id="ARBA00023015"/>
    </source>
</evidence>
<evidence type="ECO:0000259" key="7">
    <source>
        <dbReference type="PROSITE" id="PS50811"/>
    </source>
</evidence>
<evidence type="ECO:0000256" key="3">
    <source>
        <dbReference type="ARBA" id="ARBA00023125"/>
    </source>
</evidence>
<evidence type="ECO:0000256" key="6">
    <source>
        <dbReference type="SAM" id="MobiDB-lite"/>
    </source>
</evidence>
<comment type="subcellular location">
    <subcellularLocation>
        <location evidence="1">Nucleus</location>
    </subcellularLocation>
</comment>
<dbReference type="InterPro" id="IPR003657">
    <property type="entry name" value="WRKY_dom"/>
</dbReference>
<dbReference type="FunFam" id="2.20.25.80:FF:000003">
    <property type="entry name" value="WRKY transcription factor 57"/>
    <property type="match status" value="1"/>
</dbReference>
<organism evidence="8 9">
    <name type="scientific">Spinacia oleracea</name>
    <name type="common">Spinach</name>
    <dbReference type="NCBI Taxonomy" id="3562"/>
    <lineage>
        <taxon>Eukaryota</taxon>
        <taxon>Viridiplantae</taxon>
        <taxon>Streptophyta</taxon>
        <taxon>Embryophyta</taxon>
        <taxon>Tracheophyta</taxon>
        <taxon>Spermatophyta</taxon>
        <taxon>Magnoliopsida</taxon>
        <taxon>eudicotyledons</taxon>
        <taxon>Gunneridae</taxon>
        <taxon>Pentapetalae</taxon>
        <taxon>Caryophyllales</taxon>
        <taxon>Chenopodiaceae</taxon>
        <taxon>Chenopodioideae</taxon>
        <taxon>Anserineae</taxon>
        <taxon>Spinacia</taxon>
    </lineage>
</organism>
<evidence type="ECO:0000256" key="1">
    <source>
        <dbReference type="ARBA" id="ARBA00004123"/>
    </source>
</evidence>
<dbReference type="OrthoDB" id="1921377at2759"/>
<dbReference type="Pfam" id="PF03106">
    <property type="entry name" value="WRKY"/>
    <property type="match status" value="1"/>
</dbReference>
<dbReference type="KEGG" id="soe:110788700"/>
<dbReference type="Gene3D" id="2.20.25.80">
    <property type="entry name" value="WRKY domain"/>
    <property type="match status" value="1"/>
</dbReference>
<keyword evidence="2" id="KW-0805">Transcription regulation</keyword>
<dbReference type="GO" id="GO:0003700">
    <property type="term" value="F:DNA-binding transcription factor activity"/>
    <property type="evidence" value="ECO:0000318"/>
    <property type="project" value="GO_Central"/>
</dbReference>
<keyword evidence="8" id="KW-1185">Reference proteome</keyword>
<dbReference type="PROSITE" id="PS50811">
    <property type="entry name" value="WRKY"/>
    <property type="match status" value="1"/>
</dbReference>
<evidence type="ECO:0000313" key="9">
    <source>
        <dbReference type="RefSeq" id="XP_021849039.1"/>
    </source>
</evidence>
<keyword evidence="5" id="KW-0539">Nucleus</keyword>
<feature type="compositionally biased region" description="Low complexity" evidence="6">
    <location>
        <begin position="106"/>
        <end position="118"/>
    </location>
</feature>
<reference evidence="8" key="1">
    <citation type="journal article" date="2021" name="Nat. Commun.">
        <title>Genomic analyses provide insights into spinach domestication and the genetic basis of agronomic traits.</title>
        <authorList>
            <person name="Cai X."/>
            <person name="Sun X."/>
            <person name="Xu C."/>
            <person name="Sun H."/>
            <person name="Wang X."/>
            <person name="Ge C."/>
            <person name="Zhang Z."/>
            <person name="Wang Q."/>
            <person name="Fei Z."/>
            <person name="Jiao C."/>
            <person name="Wang Q."/>
        </authorList>
    </citation>
    <scope>NUCLEOTIDE SEQUENCE [LARGE SCALE GENOMIC DNA]</scope>
    <source>
        <strain evidence="8">cv. Varoflay</strain>
    </source>
</reference>
<accession>A0A9R0JVY0</accession>
<evidence type="ECO:0000256" key="4">
    <source>
        <dbReference type="ARBA" id="ARBA00023163"/>
    </source>
</evidence>
<dbReference type="InterPro" id="IPR044810">
    <property type="entry name" value="WRKY_plant"/>
</dbReference>
<dbReference type="SUPFAM" id="SSF118290">
    <property type="entry name" value="WRKY DNA-binding domain"/>
    <property type="match status" value="1"/>
</dbReference>
<keyword evidence="4" id="KW-0804">Transcription</keyword>